<reference evidence="1 2" key="1">
    <citation type="journal article" date="2007" name="Proc. Natl. Acad. Sci. U.S.A.">
        <title>Genome sequencing and comparative analysis of Saccharomyces cerevisiae strain YJM789.</title>
        <authorList>
            <person name="Wei W."/>
            <person name="McCusker J.H."/>
            <person name="Hyman R.W."/>
            <person name="Jones T."/>
            <person name="Ning Y."/>
            <person name="Cao Z."/>
            <person name="Gu Z."/>
            <person name="Bruno D."/>
            <person name="Miranda M."/>
            <person name="Nguyen M."/>
            <person name="Wilhelmy J."/>
            <person name="Komp C."/>
            <person name="Tamse R."/>
            <person name="Wang X."/>
            <person name="Jia P."/>
            <person name="Luedi P."/>
            <person name="Oefner P.J."/>
            <person name="David L."/>
            <person name="Dietrich F.S."/>
            <person name="Li Y."/>
            <person name="Davis R.W."/>
            <person name="Steinmetz L.M."/>
        </authorList>
    </citation>
    <scope>NUCLEOTIDE SEQUENCE [LARGE SCALE GENOMIC DNA]</scope>
    <source>
        <strain evidence="1 2">YJM789</strain>
    </source>
</reference>
<dbReference type="HOGENOM" id="CLU_2122470_0_0_1"/>
<gene>
    <name evidence="1" type="primary">VAM10</name>
    <name evidence="1" type="ORF">SCY_5139</name>
</gene>
<proteinExistence type="predicted"/>
<dbReference type="AlphaFoldDB" id="A6ZNS1"/>
<dbReference type="Proteomes" id="UP000007060">
    <property type="component" value="Unassembled WGS sequence"/>
</dbReference>
<accession>A6ZNS1</accession>
<sequence>MLFEVFGEVLASYIVSSKTKGELAFPVNNAPPDSLVAINCVVLFLRSAIGSCSGAKELIRSSALELSCSSSCGLPATDKPGSFHSGALSKSILSANEAVVSKSSLSFLSSFVDI</sequence>
<dbReference type="EMBL" id="AAFW02000030">
    <property type="protein sequence ID" value="EDN63936.1"/>
    <property type="molecule type" value="Genomic_DNA"/>
</dbReference>
<evidence type="ECO:0000313" key="1">
    <source>
        <dbReference type="EMBL" id="EDN63936.1"/>
    </source>
</evidence>
<evidence type="ECO:0000313" key="2">
    <source>
        <dbReference type="Proteomes" id="UP000007060"/>
    </source>
</evidence>
<name>A6ZNS1_YEAS7</name>
<comment type="caution">
    <text evidence="1">The sequence shown here is derived from an EMBL/GenBank/DDBJ whole genome shotgun (WGS) entry which is preliminary data.</text>
</comment>
<protein>
    <submittedName>
        <fullName evidence="1">Vacuolar morphogenesis protein</fullName>
    </submittedName>
</protein>
<organism evidence="1 2">
    <name type="scientific">Saccharomyces cerevisiae (strain YJM789)</name>
    <name type="common">Baker's yeast</name>
    <dbReference type="NCBI Taxonomy" id="307796"/>
    <lineage>
        <taxon>Eukaryota</taxon>
        <taxon>Fungi</taxon>
        <taxon>Dikarya</taxon>
        <taxon>Ascomycota</taxon>
        <taxon>Saccharomycotina</taxon>
        <taxon>Saccharomycetes</taxon>
        <taxon>Saccharomycetales</taxon>
        <taxon>Saccharomycetaceae</taxon>
        <taxon>Saccharomyces</taxon>
    </lineage>
</organism>
<dbReference type="OrthoDB" id="10325102at2759"/>